<feature type="domain" description="Signal transduction histidine kinase subgroup 3 dimerisation and phosphoacceptor" evidence="10">
    <location>
        <begin position="182"/>
        <end position="245"/>
    </location>
</feature>
<evidence type="ECO:0000256" key="5">
    <source>
        <dbReference type="ARBA" id="ARBA00022741"/>
    </source>
</evidence>
<evidence type="ECO:0000256" key="3">
    <source>
        <dbReference type="ARBA" id="ARBA00022553"/>
    </source>
</evidence>
<dbReference type="SUPFAM" id="SSF55874">
    <property type="entry name" value="ATPase domain of HSP90 chaperone/DNA topoisomerase II/histidine kinase"/>
    <property type="match status" value="1"/>
</dbReference>
<name>A0AAV3GYF7_ENTFC</name>
<evidence type="ECO:0000256" key="2">
    <source>
        <dbReference type="ARBA" id="ARBA00012438"/>
    </source>
</evidence>
<proteinExistence type="predicted"/>
<feature type="domain" description="Sensor histidine kinase NatK-like C-terminal" evidence="11">
    <location>
        <begin position="279"/>
        <end position="364"/>
    </location>
</feature>
<sequence>MTFVTMKESAMHKSRLLNETSFLLVISLLLLVSQGFVAMQVIYLLIAVLFTGVSYLLPTKPNWIFQVILFLLCAFLPDLVLFLPATMRVIAPEESHLDYLFLLGFLLISTVGNHPPIKVAFVVILLFFSFYLRKKDQRTTDLEKKYIVSKDTHWEKQQELSEQNKALALSQETQLALQIVEERNRIARDIHDNVGHLLSSAILQIGALEMINQEPKLKEPLENLSATVHTGMDRIRQSVHDLHETSISFQHSLEFLIADFPSSVTIEGNLFEGLNETQQNCFLMVIKEALTNSIKHSHAKTVVLHFRTLPAFYRLQITNDGTSPQKNSAPGIGLKTMRQRVQEQKGQVHIFQENQQFQLTIILPREGHQ</sequence>
<evidence type="ECO:0000256" key="1">
    <source>
        <dbReference type="ARBA" id="ARBA00000085"/>
    </source>
</evidence>
<keyword evidence="8" id="KW-0902">Two-component regulatory system</keyword>
<dbReference type="EMBL" id="AMAH01000053">
    <property type="protein sequence ID" value="EJX54653.1"/>
    <property type="molecule type" value="Genomic_DNA"/>
</dbReference>
<dbReference type="PANTHER" id="PTHR24421">
    <property type="entry name" value="NITRATE/NITRITE SENSOR PROTEIN NARX-RELATED"/>
    <property type="match status" value="1"/>
</dbReference>
<dbReference type="GO" id="GO:0016020">
    <property type="term" value="C:membrane"/>
    <property type="evidence" value="ECO:0007669"/>
    <property type="project" value="InterPro"/>
</dbReference>
<dbReference type="EC" id="2.7.13.3" evidence="2"/>
<dbReference type="GeneID" id="66455323"/>
<dbReference type="Pfam" id="PF14501">
    <property type="entry name" value="HATPase_c_5"/>
    <property type="match status" value="1"/>
</dbReference>
<evidence type="ECO:0000256" key="4">
    <source>
        <dbReference type="ARBA" id="ARBA00022679"/>
    </source>
</evidence>
<comment type="caution">
    <text evidence="12">The sequence shown here is derived from an EMBL/GenBank/DDBJ whole genome shotgun (WGS) entry which is preliminary data.</text>
</comment>
<comment type="catalytic activity">
    <reaction evidence="1">
        <text>ATP + protein L-histidine = ADP + protein N-phospho-L-histidine.</text>
        <dbReference type="EC" id="2.7.13.3"/>
    </reaction>
</comment>
<keyword evidence="6 12" id="KW-0418">Kinase</keyword>
<evidence type="ECO:0000256" key="6">
    <source>
        <dbReference type="ARBA" id="ARBA00022777"/>
    </source>
</evidence>
<organism evidence="12 13">
    <name type="scientific">Enterococcus faecium R496</name>
    <dbReference type="NCBI Taxonomy" id="1134836"/>
    <lineage>
        <taxon>Bacteria</taxon>
        <taxon>Bacillati</taxon>
        <taxon>Bacillota</taxon>
        <taxon>Bacilli</taxon>
        <taxon>Lactobacillales</taxon>
        <taxon>Enterococcaceae</taxon>
        <taxon>Enterococcus</taxon>
    </lineage>
</organism>
<dbReference type="GO" id="GO:0046983">
    <property type="term" value="F:protein dimerization activity"/>
    <property type="evidence" value="ECO:0007669"/>
    <property type="project" value="InterPro"/>
</dbReference>
<feature type="transmembrane region" description="Helical" evidence="9">
    <location>
        <begin position="21"/>
        <end position="51"/>
    </location>
</feature>
<dbReference type="Gene3D" id="1.20.5.1930">
    <property type="match status" value="1"/>
</dbReference>
<protein>
    <recommendedName>
        <fullName evidence="2">histidine kinase</fullName>
        <ecNumber evidence="2">2.7.13.3</ecNumber>
    </recommendedName>
</protein>
<evidence type="ECO:0000256" key="7">
    <source>
        <dbReference type="ARBA" id="ARBA00022840"/>
    </source>
</evidence>
<evidence type="ECO:0000256" key="9">
    <source>
        <dbReference type="SAM" id="Phobius"/>
    </source>
</evidence>
<dbReference type="InterPro" id="IPR032834">
    <property type="entry name" value="NatK-like_C"/>
</dbReference>
<dbReference type="InterPro" id="IPR011712">
    <property type="entry name" value="Sig_transdc_His_kin_sub3_dim/P"/>
</dbReference>
<dbReference type="AlphaFoldDB" id="A0AAV3GYF7"/>
<evidence type="ECO:0000259" key="10">
    <source>
        <dbReference type="Pfam" id="PF07730"/>
    </source>
</evidence>
<dbReference type="Pfam" id="PF07730">
    <property type="entry name" value="HisKA_3"/>
    <property type="match status" value="1"/>
</dbReference>
<keyword evidence="5" id="KW-0547">Nucleotide-binding</keyword>
<dbReference type="InterPro" id="IPR036890">
    <property type="entry name" value="HATPase_C_sf"/>
</dbReference>
<keyword evidence="3" id="KW-0597">Phosphoprotein</keyword>
<dbReference type="GO" id="GO:0005524">
    <property type="term" value="F:ATP binding"/>
    <property type="evidence" value="ECO:0007669"/>
    <property type="project" value="UniProtKB-KW"/>
</dbReference>
<gene>
    <name evidence="12" type="ORF">HMPREF1378_00668</name>
</gene>
<dbReference type="Proteomes" id="UP000006402">
    <property type="component" value="Unassembled WGS sequence"/>
</dbReference>
<keyword evidence="9" id="KW-0812">Transmembrane</keyword>
<feature type="transmembrane region" description="Helical" evidence="9">
    <location>
        <begin position="63"/>
        <end position="83"/>
    </location>
</feature>
<dbReference type="RefSeq" id="WP_002317394.1">
    <property type="nucleotide sequence ID" value="NZ_JH808540.1"/>
</dbReference>
<dbReference type="GO" id="GO:0000155">
    <property type="term" value="F:phosphorelay sensor kinase activity"/>
    <property type="evidence" value="ECO:0007669"/>
    <property type="project" value="InterPro"/>
</dbReference>
<evidence type="ECO:0000259" key="11">
    <source>
        <dbReference type="Pfam" id="PF14501"/>
    </source>
</evidence>
<evidence type="ECO:0000313" key="13">
    <source>
        <dbReference type="Proteomes" id="UP000006402"/>
    </source>
</evidence>
<dbReference type="Gene3D" id="3.30.565.10">
    <property type="entry name" value="Histidine kinase-like ATPase, C-terminal domain"/>
    <property type="match status" value="1"/>
</dbReference>
<evidence type="ECO:0000313" key="12">
    <source>
        <dbReference type="EMBL" id="EJX54653.1"/>
    </source>
</evidence>
<keyword evidence="9" id="KW-1133">Transmembrane helix</keyword>
<accession>A0AAV3GYF7</accession>
<reference evidence="12 13" key="1">
    <citation type="submission" date="2012-04" db="EMBL/GenBank/DDBJ databases">
        <authorList>
            <person name="Weinstock G."/>
            <person name="Sodergren E."/>
            <person name="Lobos E.A."/>
            <person name="Fulton L."/>
            <person name="Fulton R."/>
            <person name="Courtney L."/>
            <person name="Fronick C."/>
            <person name="O'Laughlin M."/>
            <person name="Godfrey J."/>
            <person name="Wilson R.M."/>
            <person name="Miner T."/>
            <person name="Farmer C."/>
            <person name="Delehaunty K."/>
            <person name="Cordes M."/>
            <person name="Minx P."/>
            <person name="Tomlinson C."/>
            <person name="Chen J."/>
            <person name="Wollam A."/>
            <person name="Pepin K.H."/>
            <person name="Bhonagiri V."/>
            <person name="Zhang X."/>
            <person name="Suruliraj S."/>
            <person name="Warren W."/>
            <person name="Mitreva M."/>
            <person name="Mardis E.R."/>
            <person name="Wilson R.K."/>
        </authorList>
    </citation>
    <scope>NUCLEOTIDE SEQUENCE [LARGE SCALE GENOMIC DNA]</scope>
    <source>
        <strain evidence="12 13">R496</strain>
    </source>
</reference>
<evidence type="ECO:0000256" key="8">
    <source>
        <dbReference type="ARBA" id="ARBA00023012"/>
    </source>
</evidence>
<dbReference type="InterPro" id="IPR050482">
    <property type="entry name" value="Sensor_HK_TwoCompSys"/>
</dbReference>
<keyword evidence="9" id="KW-0472">Membrane</keyword>
<keyword evidence="7" id="KW-0067">ATP-binding</keyword>
<dbReference type="PANTHER" id="PTHR24421:SF10">
    <property type="entry name" value="NITRATE_NITRITE SENSOR PROTEIN NARQ"/>
    <property type="match status" value="1"/>
</dbReference>
<dbReference type="CDD" id="cd16917">
    <property type="entry name" value="HATPase_UhpB-NarQ-NarX-like"/>
    <property type="match status" value="1"/>
</dbReference>
<keyword evidence="4" id="KW-0808">Transferase</keyword>